<keyword evidence="1" id="KW-1133">Transmembrane helix</keyword>
<proteinExistence type="predicted"/>
<feature type="transmembrane region" description="Helical" evidence="1">
    <location>
        <begin position="186"/>
        <end position="210"/>
    </location>
</feature>
<evidence type="ECO:0000313" key="5">
    <source>
        <dbReference type="Proteomes" id="UP001275867"/>
    </source>
</evidence>
<comment type="caution">
    <text evidence="2">The sequence shown here is derived from an EMBL/GenBank/DDBJ whole genome shotgun (WGS) entry which is preliminary data.</text>
</comment>
<organism evidence="2 5">
    <name type="scientific">Pediococcus parvulus</name>
    <dbReference type="NCBI Taxonomy" id="54062"/>
    <lineage>
        <taxon>Bacteria</taxon>
        <taxon>Bacillati</taxon>
        <taxon>Bacillota</taxon>
        <taxon>Bacilli</taxon>
        <taxon>Lactobacillales</taxon>
        <taxon>Lactobacillaceae</taxon>
        <taxon>Pediococcus</taxon>
    </lineage>
</organism>
<dbReference type="GeneID" id="93383830"/>
<feature type="transmembrane region" description="Helical" evidence="1">
    <location>
        <begin position="162"/>
        <end position="180"/>
    </location>
</feature>
<evidence type="ECO:0000313" key="3">
    <source>
        <dbReference type="EMBL" id="OAD63435.1"/>
    </source>
</evidence>
<gene>
    <name evidence="3" type="ORF">A7K95_09575</name>
    <name evidence="2" type="ORF">GA842_08995</name>
</gene>
<keyword evidence="1" id="KW-0812">Transmembrane</keyword>
<dbReference type="Proteomes" id="UP000077280">
    <property type="component" value="Unassembled WGS sequence"/>
</dbReference>
<dbReference type="RefSeq" id="WP_057782791.1">
    <property type="nucleotide sequence ID" value="NZ_BJWE01000005.1"/>
</dbReference>
<reference evidence="3 4" key="1">
    <citation type="submission" date="2016-05" db="EMBL/GenBank/DDBJ databases">
        <title>Draft genome sequence of Pediococcus parvulus 2.6, a probiotic beta-glucan producer strain.</title>
        <authorList>
            <person name="Mohedano M.L."/>
            <person name="Perez-Ramos A."/>
            <person name="Duenas M.T."/>
            <person name="Lamontanara A."/>
            <person name="Orru L."/>
            <person name="Spano G."/>
            <person name="Capozzi V."/>
            <person name="Lopez P."/>
        </authorList>
    </citation>
    <scope>NUCLEOTIDE SEQUENCE [LARGE SCALE GENOMIC DNA]</scope>
    <source>
        <strain evidence="3 4">2.6</strain>
    </source>
</reference>
<protein>
    <submittedName>
        <fullName evidence="2">Uncharacterized protein</fullName>
    </submittedName>
</protein>
<keyword evidence="1" id="KW-0472">Membrane</keyword>
<dbReference type="AlphaFoldDB" id="A0A176THN3"/>
<dbReference type="EMBL" id="WERX01000033">
    <property type="protein sequence ID" value="MDV7694986.1"/>
    <property type="molecule type" value="Genomic_DNA"/>
</dbReference>
<accession>A0A176THN3</accession>
<dbReference type="Proteomes" id="UP001275867">
    <property type="component" value="Unassembled WGS sequence"/>
</dbReference>
<feature type="transmembrane region" description="Helical" evidence="1">
    <location>
        <begin position="125"/>
        <end position="150"/>
    </location>
</feature>
<evidence type="ECO:0000313" key="2">
    <source>
        <dbReference type="EMBL" id="MDV7694986.1"/>
    </source>
</evidence>
<reference evidence="2" key="2">
    <citation type="submission" date="2019-10" db="EMBL/GenBank/DDBJ databases">
        <title>Malate fermentation in French cider.</title>
        <authorList>
            <person name="Cousin F.J."/>
            <person name="Medina Fernandez S."/>
            <person name="Misery B."/>
            <person name="Laplace J.-M."/>
            <person name="Cretenet M."/>
        </authorList>
    </citation>
    <scope>NUCLEOTIDE SEQUENCE</scope>
    <source>
        <strain evidence="2">UCMA15901</strain>
    </source>
</reference>
<evidence type="ECO:0000313" key="4">
    <source>
        <dbReference type="Proteomes" id="UP000077280"/>
    </source>
</evidence>
<feature type="transmembrane region" description="Helical" evidence="1">
    <location>
        <begin position="7"/>
        <end position="33"/>
    </location>
</feature>
<keyword evidence="4" id="KW-1185">Reference proteome</keyword>
<sequence length="224" mass="25464">MKKARLYFILAMVSLIVTIYLVGMRLMLVFGVASSGLSALLLTSFMSLDLVGALLLGLVFGWLAYHYKPENYQLDSRWFTRNYRLWINCILPYALLIVGETVWFVEDELQTKGEMIGTSTTMLQWPYNAGLIALFLQLIGAMVVFALPLFTKNAPKRTRFKIWLGEIGYLFLLVILYGVYNSFFFIVMYLSISAMVGVAIVLPFVVVPIVSIIKLTRSRKLAEK</sequence>
<name>A0A176THN3_9LACO</name>
<evidence type="ECO:0000256" key="1">
    <source>
        <dbReference type="SAM" id="Phobius"/>
    </source>
</evidence>
<dbReference type="EMBL" id="LXND01000075">
    <property type="protein sequence ID" value="OAD63435.1"/>
    <property type="molecule type" value="Genomic_DNA"/>
</dbReference>
<feature type="transmembrane region" description="Helical" evidence="1">
    <location>
        <begin position="39"/>
        <end position="65"/>
    </location>
</feature>
<feature type="transmembrane region" description="Helical" evidence="1">
    <location>
        <begin position="85"/>
        <end position="105"/>
    </location>
</feature>